<proteinExistence type="predicted"/>
<dbReference type="EMBL" id="ML975284">
    <property type="protein sequence ID" value="KAF1835629.1"/>
    <property type="molecule type" value="Genomic_DNA"/>
</dbReference>
<dbReference type="Proteomes" id="UP000800040">
    <property type="component" value="Unassembled WGS sequence"/>
</dbReference>
<accession>A0A6A5KI91</accession>
<reference evidence="2" key="1">
    <citation type="submission" date="2020-01" db="EMBL/GenBank/DDBJ databases">
        <authorList>
            <consortium name="DOE Joint Genome Institute"/>
            <person name="Haridas S."/>
            <person name="Albert R."/>
            <person name="Binder M."/>
            <person name="Bloem J."/>
            <person name="Labutti K."/>
            <person name="Salamov A."/>
            <person name="Andreopoulos B."/>
            <person name="Baker S.E."/>
            <person name="Barry K."/>
            <person name="Bills G."/>
            <person name="Bluhm B.H."/>
            <person name="Cannon C."/>
            <person name="Castanera R."/>
            <person name="Culley D.E."/>
            <person name="Daum C."/>
            <person name="Ezra D."/>
            <person name="Gonzalez J.B."/>
            <person name="Henrissat B."/>
            <person name="Kuo A."/>
            <person name="Liang C."/>
            <person name="Lipzen A."/>
            <person name="Lutzoni F."/>
            <person name="Magnuson J."/>
            <person name="Mondo S."/>
            <person name="Nolan M."/>
            <person name="Ohm R."/>
            <person name="Pangilinan J."/>
            <person name="Park H.-J."/>
            <person name="Ramirez L."/>
            <person name="Alfaro M."/>
            <person name="Sun H."/>
            <person name="Tritt A."/>
            <person name="Yoshinaga Y."/>
            <person name="Zwiers L.-H."/>
            <person name="Turgeon B.G."/>
            <person name="Goodwin S.B."/>
            <person name="Spatafora J.W."/>
            <person name="Crous P.W."/>
            <person name="Grigoriev I.V."/>
        </authorList>
    </citation>
    <scope>NUCLEOTIDE SEQUENCE</scope>
    <source>
        <strain evidence="2">P77</strain>
    </source>
</reference>
<evidence type="ECO:0000313" key="2">
    <source>
        <dbReference type="EMBL" id="KAF1835629.1"/>
    </source>
</evidence>
<evidence type="ECO:0000259" key="1">
    <source>
        <dbReference type="Pfam" id="PF23296"/>
    </source>
</evidence>
<dbReference type="InterPro" id="IPR055507">
    <property type="entry name" value="DUF7079"/>
</dbReference>
<keyword evidence="3" id="KW-1185">Reference proteome</keyword>
<dbReference type="AlphaFoldDB" id="A0A6A5KI91"/>
<dbReference type="OrthoDB" id="5419571at2759"/>
<dbReference type="Pfam" id="PF23296">
    <property type="entry name" value="DUF7079"/>
    <property type="match status" value="1"/>
</dbReference>
<protein>
    <recommendedName>
        <fullName evidence="1">DUF7079 domain-containing protein</fullName>
    </recommendedName>
</protein>
<organism evidence="2 3">
    <name type="scientific">Decorospora gaudefroyi</name>
    <dbReference type="NCBI Taxonomy" id="184978"/>
    <lineage>
        <taxon>Eukaryota</taxon>
        <taxon>Fungi</taxon>
        <taxon>Dikarya</taxon>
        <taxon>Ascomycota</taxon>
        <taxon>Pezizomycotina</taxon>
        <taxon>Dothideomycetes</taxon>
        <taxon>Pleosporomycetidae</taxon>
        <taxon>Pleosporales</taxon>
        <taxon>Pleosporineae</taxon>
        <taxon>Pleosporaceae</taxon>
        <taxon>Decorospora</taxon>
    </lineage>
</organism>
<sequence length="138" mass="16707">MAKLTPSERQACHEMSELFLDTEITEDDIDRIAKELCDLPWPTETRIEEFEKLFWEDLFMTRIWNLAQLAQSGEWGFFYEDEVCDDIEHYRRQRSSFGWFMKAVLLRLNWLLWGNRVYSLWHQLKARLVLIQESRNAA</sequence>
<name>A0A6A5KI91_9PLEO</name>
<evidence type="ECO:0000313" key="3">
    <source>
        <dbReference type="Proteomes" id="UP000800040"/>
    </source>
</evidence>
<feature type="domain" description="DUF7079" evidence="1">
    <location>
        <begin position="8"/>
        <end position="127"/>
    </location>
</feature>
<gene>
    <name evidence="2" type="ORF">BDW02DRAFT_597119</name>
</gene>